<dbReference type="EMBL" id="HBEK01000498">
    <property type="protein sequence ID" value="CAD8389825.1"/>
    <property type="molecule type" value="Transcribed_RNA"/>
</dbReference>
<proteinExistence type="predicted"/>
<name>A0A7S0BDB3_9RHOD</name>
<protein>
    <submittedName>
        <fullName evidence="1">Uncharacterized protein</fullName>
    </submittedName>
</protein>
<sequence length="121" mass="13034">MGSKEPAKAHTSGANCVSISPAPGETRASRYICDLPYVLGVGFAVNTIRTHSRKPIPALIVSSAFDLEIGFPVDVVEAVKVLDGIKFRWRSALRLCTPCKLDKLAITTTALFPRPKKVVIA</sequence>
<dbReference type="AlphaFoldDB" id="A0A7S0BDB3"/>
<accession>A0A7S0BDB3</accession>
<organism evidence="1">
    <name type="scientific">Rhodosorus marinus</name>
    <dbReference type="NCBI Taxonomy" id="101924"/>
    <lineage>
        <taxon>Eukaryota</taxon>
        <taxon>Rhodophyta</taxon>
        <taxon>Stylonematophyceae</taxon>
        <taxon>Stylonematales</taxon>
        <taxon>Stylonemataceae</taxon>
        <taxon>Rhodosorus</taxon>
    </lineage>
</organism>
<reference evidence="1" key="1">
    <citation type="submission" date="2021-01" db="EMBL/GenBank/DDBJ databases">
        <authorList>
            <person name="Corre E."/>
            <person name="Pelletier E."/>
            <person name="Niang G."/>
            <person name="Scheremetjew M."/>
            <person name="Finn R."/>
            <person name="Kale V."/>
            <person name="Holt S."/>
            <person name="Cochrane G."/>
            <person name="Meng A."/>
            <person name="Brown T."/>
            <person name="Cohen L."/>
        </authorList>
    </citation>
    <scope>NUCLEOTIDE SEQUENCE</scope>
    <source>
        <strain evidence="1">UTEX LB 2760</strain>
    </source>
</reference>
<gene>
    <name evidence="1" type="ORF">RMAR0315_LOCUS290</name>
</gene>
<evidence type="ECO:0000313" key="1">
    <source>
        <dbReference type="EMBL" id="CAD8389825.1"/>
    </source>
</evidence>